<feature type="domain" description="Phosphatidate phosphatase APP1 catalytic" evidence="2">
    <location>
        <begin position="2"/>
        <end position="112"/>
    </location>
</feature>
<dbReference type="Proteomes" id="UP000005446">
    <property type="component" value="Unassembled WGS sequence"/>
</dbReference>
<proteinExistence type="predicted"/>
<evidence type="ECO:0000313" key="3">
    <source>
        <dbReference type="EMBL" id="EHK98912.1"/>
    </source>
</evidence>
<name>H0ER84_GLAL7</name>
<keyword evidence="1" id="KW-1133">Transmembrane helix</keyword>
<reference evidence="3 4" key="1">
    <citation type="journal article" date="2012" name="Eukaryot. Cell">
        <title>Genome sequence of the fungus Glarea lozoyensis: the first genome sequence of a species from the Helotiaceae family.</title>
        <authorList>
            <person name="Youssar L."/>
            <person name="Gruening B.A."/>
            <person name="Erxleben A."/>
            <person name="Guenther S."/>
            <person name="Huettel W."/>
        </authorList>
    </citation>
    <scope>NUCLEOTIDE SEQUENCE [LARGE SCALE GENOMIC DNA]</scope>
    <source>
        <strain evidence="4">ATCC 74030 / MF5533</strain>
    </source>
</reference>
<dbReference type="OrthoDB" id="414243at2759"/>
<dbReference type="AlphaFoldDB" id="H0ER84"/>
<dbReference type="Pfam" id="PF09949">
    <property type="entry name" value="APP1_cat"/>
    <property type="match status" value="1"/>
</dbReference>
<dbReference type="InParanoid" id="H0ER84"/>
<dbReference type="InterPro" id="IPR019236">
    <property type="entry name" value="APP1_cat"/>
</dbReference>
<gene>
    <name evidence="3" type="ORF">M7I_5202</name>
</gene>
<dbReference type="PANTHER" id="PTHR28208:SF2">
    <property type="entry name" value="PHOSPHATIDATE PHOSPHATASE APP1 CATALYTIC DOMAIN-CONTAINING PROTEIN"/>
    <property type="match status" value="1"/>
</dbReference>
<evidence type="ECO:0000313" key="4">
    <source>
        <dbReference type="Proteomes" id="UP000005446"/>
    </source>
</evidence>
<evidence type="ECO:0000259" key="2">
    <source>
        <dbReference type="Pfam" id="PF09949"/>
    </source>
</evidence>
<sequence>MNMPEIYANWSQSIPDFHFHYLTTTPEQVTRNYMDFIYKTYPGGSFDTRPLNFSDISATLSIRKYLLTKVFETFPTRKFILVADTSNSDVMKDYPLMASTFKNQVACIFLRNTSATDSSDKFPYDTSGFEGLDNSTYMFFNVPDDLKGLDIMNGQCVNNTIKQDVTFSTQGLPFGLSKKSAAASLSIWSSVGLVTLGSAVFGLLV</sequence>
<dbReference type="EMBL" id="AGUE01000134">
    <property type="protein sequence ID" value="EHK98912.1"/>
    <property type="molecule type" value="Genomic_DNA"/>
</dbReference>
<protein>
    <recommendedName>
        <fullName evidence="2">Phosphatidate phosphatase APP1 catalytic domain-containing protein</fullName>
    </recommendedName>
</protein>
<organism evidence="3 4">
    <name type="scientific">Glarea lozoyensis (strain ATCC 74030 / MF5533)</name>
    <dbReference type="NCBI Taxonomy" id="1104152"/>
    <lineage>
        <taxon>Eukaryota</taxon>
        <taxon>Fungi</taxon>
        <taxon>Dikarya</taxon>
        <taxon>Ascomycota</taxon>
        <taxon>Pezizomycotina</taxon>
        <taxon>Leotiomycetes</taxon>
        <taxon>Helotiales</taxon>
        <taxon>Helotiaceae</taxon>
        <taxon>Glarea</taxon>
    </lineage>
</organism>
<accession>H0ER84</accession>
<comment type="caution">
    <text evidence="3">The sequence shown here is derived from an EMBL/GenBank/DDBJ whole genome shotgun (WGS) entry which is preliminary data.</text>
</comment>
<dbReference type="HOGENOM" id="CLU_094275_0_0_1"/>
<keyword evidence="1" id="KW-0472">Membrane</keyword>
<keyword evidence="4" id="KW-1185">Reference proteome</keyword>
<keyword evidence="1" id="KW-0812">Transmembrane</keyword>
<dbReference type="PANTHER" id="PTHR28208">
    <property type="entry name" value="PHOSPHATIDATE PHOSPHATASE APP1"/>
    <property type="match status" value="1"/>
</dbReference>
<feature type="transmembrane region" description="Helical" evidence="1">
    <location>
        <begin position="185"/>
        <end position="204"/>
    </location>
</feature>
<evidence type="ECO:0000256" key="1">
    <source>
        <dbReference type="SAM" id="Phobius"/>
    </source>
</evidence>
<dbReference type="InterPro" id="IPR052935">
    <property type="entry name" value="Mg2+_PAP"/>
</dbReference>
<dbReference type="GO" id="GO:0030479">
    <property type="term" value="C:actin cortical patch"/>
    <property type="evidence" value="ECO:0007669"/>
    <property type="project" value="TreeGrafter"/>
</dbReference>
<dbReference type="GO" id="GO:0008195">
    <property type="term" value="F:phosphatidate phosphatase activity"/>
    <property type="evidence" value="ECO:0007669"/>
    <property type="project" value="InterPro"/>
</dbReference>